<dbReference type="PROSITE" id="PS50075">
    <property type="entry name" value="CARRIER"/>
    <property type="match status" value="1"/>
</dbReference>
<dbReference type="Pfam" id="PF00550">
    <property type="entry name" value="PP-binding"/>
    <property type="match status" value="1"/>
</dbReference>
<protein>
    <submittedName>
        <fullName evidence="2">Acyl carrier protein</fullName>
    </submittedName>
</protein>
<dbReference type="STRING" id="429728.SAMN05216456_2806"/>
<evidence type="ECO:0000313" key="2">
    <source>
        <dbReference type="EMBL" id="SFV37208.1"/>
    </source>
</evidence>
<feature type="domain" description="Carrier" evidence="1">
    <location>
        <begin position="1"/>
        <end position="81"/>
    </location>
</feature>
<dbReference type="InterPro" id="IPR036736">
    <property type="entry name" value="ACP-like_sf"/>
</dbReference>
<evidence type="ECO:0000313" key="3">
    <source>
        <dbReference type="Proteomes" id="UP000199074"/>
    </source>
</evidence>
<organism evidence="2 3">
    <name type="scientific">Devosia crocina</name>
    <dbReference type="NCBI Taxonomy" id="429728"/>
    <lineage>
        <taxon>Bacteria</taxon>
        <taxon>Pseudomonadati</taxon>
        <taxon>Pseudomonadota</taxon>
        <taxon>Alphaproteobacteria</taxon>
        <taxon>Hyphomicrobiales</taxon>
        <taxon>Devosiaceae</taxon>
        <taxon>Devosia</taxon>
    </lineage>
</organism>
<name>A0A1I7NRJ7_9HYPH</name>
<evidence type="ECO:0000259" key="1">
    <source>
        <dbReference type="PROSITE" id="PS50075"/>
    </source>
</evidence>
<reference evidence="2 3" key="1">
    <citation type="submission" date="2016-10" db="EMBL/GenBank/DDBJ databases">
        <authorList>
            <person name="de Groot N.N."/>
        </authorList>
    </citation>
    <scope>NUCLEOTIDE SEQUENCE [LARGE SCALE GENOMIC DNA]</scope>
    <source>
        <strain evidence="2 3">IPL20</strain>
    </source>
</reference>
<dbReference type="EMBL" id="FPCK01000003">
    <property type="protein sequence ID" value="SFV37208.1"/>
    <property type="molecule type" value="Genomic_DNA"/>
</dbReference>
<sequence>MSDIKTTIRDFIIDNFLFGDTSQAIEDDTSLIDNGYVDSTGVLELVFHIEQSFGIKVADNEIVPANLDSVGAIAAYVENKQRSAAA</sequence>
<proteinExistence type="predicted"/>
<gene>
    <name evidence="2" type="ORF">SAMN05216456_2806</name>
</gene>
<dbReference type="OrthoDB" id="2625323at2"/>
<dbReference type="InterPro" id="IPR009081">
    <property type="entry name" value="PP-bd_ACP"/>
</dbReference>
<dbReference type="Gene3D" id="1.10.1200.10">
    <property type="entry name" value="ACP-like"/>
    <property type="match status" value="1"/>
</dbReference>
<dbReference type="SUPFAM" id="SSF47336">
    <property type="entry name" value="ACP-like"/>
    <property type="match status" value="1"/>
</dbReference>
<accession>A0A1I7NRJ7</accession>
<keyword evidence="3" id="KW-1185">Reference proteome</keyword>
<dbReference type="RefSeq" id="WP_092425603.1">
    <property type="nucleotide sequence ID" value="NZ_FPCK01000003.1"/>
</dbReference>
<dbReference type="Proteomes" id="UP000199074">
    <property type="component" value="Unassembled WGS sequence"/>
</dbReference>
<dbReference type="AlphaFoldDB" id="A0A1I7NRJ7"/>